<name>A0A6A7K0C4_LACHE</name>
<dbReference type="RefSeq" id="WP_152723512.1">
    <property type="nucleotide sequence ID" value="NZ_WHOE01000018.1"/>
</dbReference>
<dbReference type="InterPro" id="IPR037914">
    <property type="entry name" value="SpoVT-AbrB_sf"/>
</dbReference>
<dbReference type="CDD" id="cd16320">
    <property type="entry name" value="MraZ_N"/>
    <property type="match status" value="1"/>
</dbReference>
<dbReference type="AlphaFoldDB" id="A0A6A7K0C4"/>
<dbReference type="NCBIfam" id="TIGR00242">
    <property type="entry name" value="division/cell wall cluster transcriptional repressor MraZ"/>
    <property type="match status" value="1"/>
</dbReference>
<dbReference type="GO" id="GO:0009295">
    <property type="term" value="C:nucleoid"/>
    <property type="evidence" value="ECO:0007669"/>
    <property type="project" value="UniProtKB-SubCell"/>
</dbReference>
<sequence>MFMGEYHHNLDNKGRLIIPAKLRDQIENKMVFTRGMEGCIFGYSMEEWQKIEAKLAKLPLTNPLTKRNTRKFMRLFYSGAMESEFDKQGRVNFTSTLKAHAGLIKECVIIGVSDRIEIWAKERWDSFEEEANEDYDDIAENLDDIEL</sequence>
<feature type="domain" description="SpoVT-AbrB" evidence="8">
    <location>
        <begin position="80"/>
        <end position="123"/>
    </location>
</feature>
<evidence type="ECO:0000256" key="1">
    <source>
        <dbReference type="ARBA" id="ARBA00013860"/>
    </source>
</evidence>
<evidence type="ECO:0000256" key="7">
    <source>
        <dbReference type="HAMAP-Rule" id="MF_01008"/>
    </source>
</evidence>
<gene>
    <name evidence="7 9" type="primary">mraZ</name>
    <name evidence="9" type="ORF">GDZ32_02525</name>
</gene>
<dbReference type="Proteomes" id="UP000430466">
    <property type="component" value="Unassembled WGS sequence"/>
</dbReference>
<dbReference type="InterPro" id="IPR020603">
    <property type="entry name" value="MraZ_dom"/>
</dbReference>
<dbReference type="Pfam" id="PF02381">
    <property type="entry name" value="MraZ"/>
    <property type="match status" value="2"/>
</dbReference>
<reference evidence="9 10" key="1">
    <citation type="submission" date="2019-10" db="EMBL/GenBank/DDBJ databases">
        <title>Draft genome sequences of Lactobacillus strains.</title>
        <authorList>
            <person name="Cho G.-S."/>
            <person name="Fagbemigun O."/>
            <person name="Brinks E."/>
            <person name="Franz C.M.A.P."/>
        </authorList>
    </citation>
    <scope>NUCLEOTIDE SEQUENCE [LARGE SCALE GENOMIC DNA]</scope>
    <source>
        <strain evidence="9 10">313</strain>
    </source>
</reference>
<dbReference type="GO" id="GO:0000976">
    <property type="term" value="F:transcription cis-regulatory region binding"/>
    <property type="evidence" value="ECO:0007669"/>
    <property type="project" value="TreeGrafter"/>
</dbReference>
<feature type="domain" description="SpoVT-AbrB" evidence="8">
    <location>
        <begin position="5"/>
        <end position="47"/>
    </location>
</feature>
<evidence type="ECO:0000313" key="9">
    <source>
        <dbReference type="EMBL" id="MPW13915.1"/>
    </source>
</evidence>
<comment type="subunit">
    <text evidence="7">Forms oligomers.</text>
</comment>
<keyword evidence="2 7" id="KW-0963">Cytoplasm</keyword>
<accession>A0A6A7K0C4</accession>
<keyword evidence="4 7" id="KW-0805">Transcription regulation</keyword>
<dbReference type="EMBL" id="WHOE01000018">
    <property type="protein sequence ID" value="MPW13915.1"/>
    <property type="molecule type" value="Genomic_DNA"/>
</dbReference>
<keyword evidence="5 7" id="KW-0238">DNA-binding</keyword>
<dbReference type="InterPro" id="IPR038619">
    <property type="entry name" value="MraZ_sf"/>
</dbReference>
<evidence type="ECO:0000256" key="5">
    <source>
        <dbReference type="ARBA" id="ARBA00023125"/>
    </source>
</evidence>
<dbReference type="InterPro" id="IPR035642">
    <property type="entry name" value="MraZ_N"/>
</dbReference>
<dbReference type="PANTHER" id="PTHR34701">
    <property type="entry name" value="TRANSCRIPTIONAL REGULATOR MRAZ"/>
    <property type="match status" value="1"/>
</dbReference>
<dbReference type="PROSITE" id="PS51740">
    <property type="entry name" value="SPOVT_ABRB"/>
    <property type="match status" value="2"/>
</dbReference>
<dbReference type="HAMAP" id="MF_01008">
    <property type="entry name" value="MraZ"/>
    <property type="match status" value="1"/>
</dbReference>
<evidence type="ECO:0000259" key="8">
    <source>
        <dbReference type="PROSITE" id="PS51740"/>
    </source>
</evidence>
<evidence type="ECO:0000313" key="10">
    <source>
        <dbReference type="Proteomes" id="UP000430466"/>
    </source>
</evidence>
<dbReference type="SUPFAM" id="SSF89447">
    <property type="entry name" value="AbrB/MazE/MraZ-like"/>
    <property type="match status" value="1"/>
</dbReference>
<dbReference type="InterPro" id="IPR007159">
    <property type="entry name" value="SpoVT-AbrB_dom"/>
</dbReference>
<organism evidence="9 10">
    <name type="scientific">Lactobacillus helveticus</name>
    <name type="common">Lactobacillus suntoryeus</name>
    <dbReference type="NCBI Taxonomy" id="1587"/>
    <lineage>
        <taxon>Bacteria</taxon>
        <taxon>Bacillati</taxon>
        <taxon>Bacillota</taxon>
        <taxon>Bacilli</taxon>
        <taxon>Lactobacillales</taxon>
        <taxon>Lactobacillaceae</taxon>
        <taxon>Lactobacillus</taxon>
    </lineage>
</organism>
<comment type="caution">
    <text evidence="9">The sequence shown here is derived from an EMBL/GenBank/DDBJ whole genome shotgun (WGS) entry which is preliminary data.</text>
</comment>
<keyword evidence="6 7" id="KW-0804">Transcription</keyword>
<comment type="subcellular location">
    <subcellularLocation>
        <location evidence="7">Cytoplasm</location>
        <location evidence="7">Nucleoid</location>
    </subcellularLocation>
</comment>
<dbReference type="GO" id="GO:0005737">
    <property type="term" value="C:cytoplasm"/>
    <property type="evidence" value="ECO:0007669"/>
    <property type="project" value="UniProtKB-UniRule"/>
</dbReference>
<protein>
    <recommendedName>
        <fullName evidence="1 7">Transcriptional regulator MraZ</fullName>
    </recommendedName>
</protein>
<evidence type="ECO:0000256" key="6">
    <source>
        <dbReference type="ARBA" id="ARBA00023163"/>
    </source>
</evidence>
<dbReference type="GO" id="GO:0003700">
    <property type="term" value="F:DNA-binding transcription factor activity"/>
    <property type="evidence" value="ECO:0007669"/>
    <property type="project" value="UniProtKB-UniRule"/>
</dbReference>
<dbReference type="Gene3D" id="3.40.1550.20">
    <property type="entry name" value="Transcriptional regulator MraZ domain"/>
    <property type="match status" value="1"/>
</dbReference>
<dbReference type="InterPro" id="IPR003444">
    <property type="entry name" value="MraZ"/>
</dbReference>
<keyword evidence="3" id="KW-0677">Repeat</keyword>
<dbReference type="GO" id="GO:2000143">
    <property type="term" value="P:negative regulation of DNA-templated transcription initiation"/>
    <property type="evidence" value="ECO:0007669"/>
    <property type="project" value="TreeGrafter"/>
</dbReference>
<evidence type="ECO:0000256" key="3">
    <source>
        <dbReference type="ARBA" id="ARBA00022737"/>
    </source>
</evidence>
<dbReference type="FunFam" id="3.40.1550.20:FF:000002">
    <property type="entry name" value="Transcriptional regulator MraZ"/>
    <property type="match status" value="1"/>
</dbReference>
<dbReference type="PANTHER" id="PTHR34701:SF1">
    <property type="entry name" value="TRANSCRIPTIONAL REGULATOR MRAZ"/>
    <property type="match status" value="1"/>
</dbReference>
<evidence type="ECO:0000256" key="2">
    <source>
        <dbReference type="ARBA" id="ARBA00022490"/>
    </source>
</evidence>
<dbReference type="CDD" id="cd16321">
    <property type="entry name" value="MraZ_C"/>
    <property type="match status" value="1"/>
</dbReference>
<dbReference type="InterPro" id="IPR035644">
    <property type="entry name" value="MraZ_C"/>
</dbReference>
<proteinExistence type="inferred from homology"/>
<comment type="similarity">
    <text evidence="7">Belongs to the MraZ family.</text>
</comment>
<evidence type="ECO:0000256" key="4">
    <source>
        <dbReference type="ARBA" id="ARBA00023015"/>
    </source>
</evidence>